<name>A0AAV7L6H8_PLEWA</name>
<organism evidence="1 2">
    <name type="scientific">Pleurodeles waltl</name>
    <name type="common">Iberian ribbed newt</name>
    <dbReference type="NCBI Taxonomy" id="8319"/>
    <lineage>
        <taxon>Eukaryota</taxon>
        <taxon>Metazoa</taxon>
        <taxon>Chordata</taxon>
        <taxon>Craniata</taxon>
        <taxon>Vertebrata</taxon>
        <taxon>Euteleostomi</taxon>
        <taxon>Amphibia</taxon>
        <taxon>Batrachia</taxon>
        <taxon>Caudata</taxon>
        <taxon>Salamandroidea</taxon>
        <taxon>Salamandridae</taxon>
        <taxon>Pleurodelinae</taxon>
        <taxon>Pleurodeles</taxon>
    </lineage>
</organism>
<reference evidence="1" key="1">
    <citation type="journal article" date="2022" name="bioRxiv">
        <title>Sequencing and chromosome-scale assembly of the giantPleurodeles waltlgenome.</title>
        <authorList>
            <person name="Brown T."/>
            <person name="Elewa A."/>
            <person name="Iarovenko S."/>
            <person name="Subramanian E."/>
            <person name="Araus A.J."/>
            <person name="Petzold A."/>
            <person name="Susuki M."/>
            <person name="Suzuki K.-i.T."/>
            <person name="Hayashi T."/>
            <person name="Toyoda A."/>
            <person name="Oliveira C."/>
            <person name="Osipova E."/>
            <person name="Leigh N.D."/>
            <person name="Simon A."/>
            <person name="Yun M.H."/>
        </authorList>
    </citation>
    <scope>NUCLEOTIDE SEQUENCE</scope>
    <source>
        <strain evidence="1">20211129_DDA</strain>
        <tissue evidence="1">Liver</tissue>
    </source>
</reference>
<keyword evidence="2" id="KW-1185">Reference proteome</keyword>
<accession>A0AAV7L6H8</accession>
<protein>
    <submittedName>
        <fullName evidence="1">Uncharacterized protein</fullName>
    </submittedName>
</protein>
<evidence type="ECO:0000313" key="2">
    <source>
        <dbReference type="Proteomes" id="UP001066276"/>
    </source>
</evidence>
<sequence length="98" mass="10956">MQRHAGLRRSKLGKARAVPEVEQRIFRRATKHCELDPSPGSPRHTEQYDPGCGSIDSLITPKMAAVQRLLGHKVLKRIYNATNITSTVDHNVLGHTSF</sequence>
<dbReference type="EMBL" id="JANPWB010000015">
    <property type="protein sequence ID" value="KAJ1087261.1"/>
    <property type="molecule type" value="Genomic_DNA"/>
</dbReference>
<evidence type="ECO:0000313" key="1">
    <source>
        <dbReference type="EMBL" id="KAJ1087261.1"/>
    </source>
</evidence>
<dbReference type="AlphaFoldDB" id="A0AAV7L6H8"/>
<gene>
    <name evidence="1" type="ORF">NDU88_000441</name>
</gene>
<proteinExistence type="predicted"/>
<comment type="caution">
    <text evidence="1">The sequence shown here is derived from an EMBL/GenBank/DDBJ whole genome shotgun (WGS) entry which is preliminary data.</text>
</comment>
<dbReference type="Proteomes" id="UP001066276">
    <property type="component" value="Chromosome 11"/>
</dbReference>